<name>A0A0K0FU91_STRVS</name>
<dbReference type="Proteomes" id="UP000035680">
    <property type="component" value="Unassembled WGS sequence"/>
</dbReference>
<feature type="region of interest" description="Disordered" evidence="4">
    <location>
        <begin position="58"/>
        <end position="90"/>
    </location>
</feature>
<dbReference type="GO" id="GO:0003677">
    <property type="term" value="F:DNA binding"/>
    <property type="evidence" value="ECO:0007669"/>
    <property type="project" value="TreeGrafter"/>
</dbReference>
<feature type="compositionally biased region" description="Polar residues" evidence="4">
    <location>
        <begin position="77"/>
        <end position="90"/>
    </location>
</feature>
<proteinExistence type="inferred from homology"/>
<dbReference type="GO" id="GO:0006351">
    <property type="term" value="P:DNA-templated transcription"/>
    <property type="evidence" value="ECO:0007669"/>
    <property type="project" value="InterPro"/>
</dbReference>
<organism evidence="6 7">
    <name type="scientific">Strongyloides venezuelensis</name>
    <name type="common">Threadworm</name>
    <dbReference type="NCBI Taxonomy" id="75913"/>
    <lineage>
        <taxon>Eukaryota</taxon>
        <taxon>Metazoa</taxon>
        <taxon>Ecdysozoa</taxon>
        <taxon>Nematoda</taxon>
        <taxon>Chromadorea</taxon>
        <taxon>Rhabditida</taxon>
        <taxon>Tylenchina</taxon>
        <taxon>Panagrolaimomorpha</taxon>
        <taxon>Strongyloidoidea</taxon>
        <taxon>Strongyloididae</taxon>
        <taxon>Strongyloides</taxon>
    </lineage>
</organism>
<reference evidence="6" key="1">
    <citation type="submission" date="2014-07" db="EMBL/GenBank/DDBJ databases">
        <authorList>
            <person name="Martin A.A"/>
            <person name="De Silva N."/>
        </authorList>
    </citation>
    <scope>NUCLEOTIDE SEQUENCE</scope>
</reference>
<feature type="domain" description="DIRP" evidence="5">
    <location>
        <begin position="133"/>
        <end position="240"/>
    </location>
</feature>
<dbReference type="GO" id="GO:0005654">
    <property type="term" value="C:nucleoplasm"/>
    <property type="evidence" value="ECO:0007669"/>
    <property type="project" value="TreeGrafter"/>
</dbReference>
<evidence type="ECO:0000256" key="1">
    <source>
        <dbReference type="ARBA" id="ARBA00004123"/>
    </source>
</evidence>
<reference evidence="7" key="2">
    <citation type="submission" date="2015-08" db="UniProtKB">
        <authorList>
            <consortium name="WormBaseParasite"/>
        </authorList>
    </citation>
    <scope>IDENTIFICATION</scope>
</reference>
<keyword evidence="6" id="KW-1185">Reference proteome</keyword>
<dbReference type="PANTHER" id="PTHR21689">
    <property type="entry name" value="LIN-9"/>
    <property type="match status" value="1"/>
</dbReference>
<accession>A0A0K0FU91</accession>
<evidence type="ECO:0000259" key="5">
    <source>
        <dbReference type="SMART" id="SM01135"/>
    </source>
</evidence>
<protein>
    <submittedName>
        <fullName evidence="7">Protein lin-9 homolog (inferred by orthology to a human protein)</fullName>
    </submittedName>
</protein>
<evidence type="ECO:0000313" key="7">
    <source>
        <dbReference type="WBParaSite" id="SVE_1590300.1"/>
    </source>
</evidence>
<evidence type="ECO:0000313" key="6">
    <source>
        <dbReference type="Proteomes" id="UP000035680"/>
    </source>
</evidence>
<dbReference type="AlphaFoldDB" id="A0A0K0FU91"/>
<dbReference type="WBParaSite" id="SVE_1590300.1">
    <property type="protein sequence ID" value="SVE_1590300.1"/>
    <property type="gene ID" value="SVE_1590300"/>
</dbReference>
<dbReference type="GO" id="GO:0006357">
    <property type="term" value="P:regulation of transcription by RNA polymerase II"/>
    <property type="evidence" value="ECO:0007669"/>
    <property type="project" value="TreeGrafter"/>
</dbReference>
<dbReference type="STRING" id="75913.A0A0K0FU91"/>
<comment type="subcellular location">
    <subcellularLocation>
        <location evidence="1">Nucleus</location>
    </subcellularLocation>
</comment>
<feature type="region of interest" description="Disordered" evidence="4">
    <location>
        <begin position="1"/>
        <end position="36"/>
    </location>
</feature>
<dbReference type="Pfam" id="PF19438">
    <property type="entry name" value="LIN9_C"/>
    <property type="match status" value="1"/>
</dbReference>
<dbReference type="Pfam" id="PF06584">
    <property type="entry name" value="DIRP"/>
    <property type="match status" value="1"/>
</dbReference>
<evidence type="ECO:0000256" key="4">
    <source>
        <dbReference type="SAM" id="MobiDB-lite"/>
    </source>
</evidence>
<dbReference type="PANTHER" id="PTHR21689:SF2">
    <property type="entry name" value="PROTEIN LIN-9 HOMOLOG"/>
    <property type="match status" value="1"/>
</dbReference>
<keyword evidence="3" id="KW-0539">Nucleus</keyword>
<feature type="compositionally biased region" description="Basic and acidic residues" evidence="4">
    <location>
        <begin position="21"/>
        <end position="36"/>
    </location>
</feature>
<dbReference type="SMART" id="SM01135">
    <property type="entry name" value="DIRP"/>
    <property type="match status" value="1"/>
</dbReference>
<dbReference type="GO" id="GO:0051726">
    <property type="term" value="P:regulation of cell cycle"/>
    <property type="evidence" value="ECO:0007669"/>
    <property type="project" value="TreeGrafter"/>
</dbReference>
<feature type="compositionally biased region" description="Basic and acidic residues" evidence="4">
    <location>
        <begin position="66"/>
        <end position="76"/>
    </location>
</feature>
<evidence type="ECO:0000256" key="2">
    <source>
        <dbReference type="ARBA" id="ARBA00006732"/>
    </source>
</evidence>
<dbReference type="GO" id="GO:0017053">
    <property type="term" value="C:transcription repressor complex"/>
    <property type="evidence" value="ECO:0007669"/>
    <property type="project" value="InterPro"/>
</dbReference>
<sequence>MASDSGSPSKKRFISESCNESPHKYQLREVSKPPTRYKDYFDSTYAFDYGESTEKSRKRHKSLNVKIEESDRKNDNSGENSLTGINSTYNRQGRKMLRPTKIDINELKKRNSRCSIFCTKLKKTRQWMQYEFFYSALDHQLYLGDNDFNTCLKTDFPNLKTRVLTMPEWRIVKKLIGKPRRFSQNYLIEEMQAIEMKRNKLRMIYNGNISILQPDWASDLPLKIPRPLAVGQNVFVRLTKHMVGVFYGRIDAVHENSFRIIFEDDTSLPPMLVDDVNVMPEILPELVSVQYFIDQFRNSSCKDFPRNDIYSEDDNSKILKFKDDIDNDCTVKHPPPRQISTVSVAKDDKVGNFPVRMLVLLVKLHKLVNMKKEIITHLKLLNGEAEKCHLVSGEYPFELQQSYGKSIIQLEKINETTKNYIKIVNEYISNLQPTNFCKTDRIIKVSEIHAKMITKNCNNQINIHCERTKTLIKNLTKLLLMFRTFGCEKKEVNLYNFYTTITDDMSEMKDNIMRENRRIFEGEIEVNFKELVKIFEDNGKSD</sequence>
<evidence type="ECO:0000256" key="3">
    <source>
        <dbReference type="ARBA" id="ARBA00023242"/>
    </source>
</evidence>
<comment type="similarity">
    <text evidence="2">Belongs to the lin-9 family.</text>
</comment>
<dbReference type="InterPro" id="IPR045831">
    <property type="entry name" value="LIN9_C"/>
</dbReference>
<dbReference type="InterPro" id="IPR010561">
    <property type="entry name" value="LIN-9/ALY1"/>
</dbReference>
<dbReference type="InterPro" id="IPR033471">
    <property type="entry name" value="DIRP"/>
</dbReference>